<protein>
    <recommendedName>
        <fullName evidence="3">3D domain-containing protein</fullName>
    </recommendedName>
</protein>
<accession>A0A6I2MJQ9</accession>
<sequence length="143" mass="16349">MANNSLIGLLLVSFIWGCEEEKKEDPYIWMPIEVTATAYNSVQSQTNEMPTVTAWGDTLVPGLKSLAVSRDLIAKGLDYGTMVRIDTFPDTFYINDKMHSKWNNRIDIYMGNNIDKAKDWGRRKVIIEYAILKEKLDSLPLND</sequence>
<evidence type="ECO:0000313" key="2">
    <source>
        <dbReference type="Proteomes" id="UP000443153"/>
    </source>
</evidence>
<dbReference type="OrthoDB" id="5624888at2"/>
<keyword evidence="2" id="KW-1185">Reference proteome</keyword>
<evidence type="ECO:0000313" key="1">
    <source>
        <dbReference type="EMBL" id="MRX64003.1"/>
    </source>
</evidence>
<reference evidence="1 2" key="1">
    <citation type="submission" date="2019-11" db="EMBL/GenBank/DDBJ databases">
        <title>Maribacter lutea sp. nov., a marine bacterium isolated from intertidal sand.</title>
        <authorList>
            <person name="Liu A."/>
        </authorList>
    </citation>
    <scope>NUCLEOTIDE SEQUENCE [LARGE SCALE GENOMIC DNA]</scope>
    <source>
        <strain evidence="1 2">RZ05</strain>
    </source>
</reference>
<dbReference type="EMBL" id="WKJH01000004">
    <property type="protein sequence ID" value="MRX64003.1"/>
    <property type="molecule type" value="Genomic_DNA"/>
</dbReference>
<dbReference type="CDD" id="cd22784">
    <property type="entry name" value="DPBB_MltA_YuiC-like"/>
    <property type="match status" value="1"/>
</dbReference>
<dbReference type="AlphaFoldDB" id="A0A6I2MJQ9"/>
<evidence type="ECO:0008006" key="3">
    <source>
        <dbReference type="Google" id="ProtNLM"/>
    </source>
</evidence>
<organism evidence="1 2">
    <name type="scientific">Maribacter luteus</name>
    <dbReference type="NCBI Taxonomy" id="2594478"/>
    <lineage>
        <taxon>Bacteria</taxon>
        <taxon>Pseudomonadati</taxon>
        <taxon>Bacteroidota</taxon>
        <taxon>Flavobacteriia</taxon>
        <taxon>Flavobacteriales</taxon>
        <taxon>Flavobacteriaceae</taxon>
        <taxon>Maribacter</taxon>
    </lineage>
</organism>
<dbReference type="Proteomes" id="UP000443153">
    <property type="component" value="Unassembled WGS sequence"/>
</dbReference>
<gene>
    <name evidence="1" type="ORF">GJ691_07455</name>
</gene>
<dbReference type="RefSeq" id="WP_154365403.1">
    <property type="nucleotide sequence ID" value="NZ_WKJH01000004.1"/>
</dbReference>
<name>A0A6I2MJQ9_9FLAO</name>
<proteinExistence type="predicted"/>
<comment type="caution">
    <text evidence="1">The sequence shown here is derived from an EMBL/GenBank/DDBJ whole genome shotgun (WGS) entry which is preliminary data.</text>
</comment>